<proteinExistence type="inferred from homology"/>
<evidence type="ECO:0000313" key="11">
    <source>
        <dbReference type="Proteomes" id="UP000422764"/>
    </source>
</evidence>
<reference evidence="10 11" key="1">
    <citation type="submission" date="2019-12" db="EMBL/GenBank/DDBJ databases">
        <title>Genome sequenceing of Clostridium bovifaecis.</title>
        <authorList>
            <person name="Yao Y."/>
        </authorList>
    </citation>
    <scope>NUCLEOTIDE SEQUENCE [LARGE SCALE GENOMIC DNA]</scope>
    <source>
        <strain evidence="10 11">BXX</strain>
    </source>
</reference>
<keyword evidence="4" id="KW-0479">Metal-binding</keyword>
<dbReference type="SUPFAM" id="SSF48310">
    <property type="entry name" value="Aldehyde ferredoxin oxidoreductase, C-terminal domains"/>
    <property type="match status" value="1"/>
</dbReference>
<dbReference type="EMBL" id="CP046522">
    <property type="protein sequence ID" value="QGU94088.1"/>
    <property type="molecule type" value="Genomic_DNA"/>
</dbReference>
<dbReference type="InterPro" id="IPR013984">
    <property type="entry name" value="Ald_Fedxn_OxRdtase_dom2"/>
</dbReference>
<keyword evidence="6" id="KW-0408">Iron</keyword>
<dbReference type="Proteomes" id="UP000422764">
    <property type="component" value="Chromosome"/>
</dbReference>
<dbReference type="SUPFAM" id="SSF56228">
    <property type="entry name" value="Aldehyde ferredoxin oxidoreductase, N-terminal domain"/>
    <property type="match status" value="1"/>
</dbReference>
<dbReference type="Gene3D" id="3.60.9.10">
    <property type="entry name" value="Aldehyde ferredoxin oxidoreductase, N-terminal domain"/>
    <property type="match status" value="1"/>
</dbReference>
<comment type="cofactor">
    <cofactor evidence="1">
        <name>[4Fe-4S] cluster</name>
        <dbReference type="ChEBI" id="CHEBI:49883"/>
    </cofactor>
</comment>
<dbReference type="GO" id="GO:0051539">
    <property type="term" value="F:4 iron, 4 sulfur cluster binding"/>
    <property type="evidence" value="ECO:0007669"/>
    <property type="project" value="UniProtKB-KW"/>
</dbReference>
<evidence type="ECO:0000313" key="10">
    <source>
        <dbReference type="EMBL" id="QGU94088.1"/>
    </source>
</evidence>
<accession>A0A6I6F142</accession>
<dbReference type="Gene3D" id="1.10.599.10">
    <property type="entry name" value="Aldehyde Ferredoxin Oxidoreductase Protein, subunit A, domain 3"/>
    <property type="match status" value="1"/>
</dbReference>
<keyword evidence="5" id="KW-0560">Oxidoreductase</keyword>
<evidence type="ECO:0000256" key="2">
    <source>
        <dbReference type="ARBA" id="ARBA00011032"/>
    </source>
</evidence>
<name>A0A6I6F142_9CLOT</name>
<dbReference type="GO" id="GO:0009055">
    <property type="term" value="F:electron transfer activity"/>
    <property type="evidence" value="ECO:0007669"/>
    <property type="project" value="InterPro"/>
</dbReference>
<evidence type="ECO:0000256" key="1">
    <source>
        <dbReference type="ARBA" id="ARBA00001966"/>
    </source>
</evidence>
<gene>
    <name evidence="10" type="ORF">GOM49_02090</name>
</gene>
<dbReference type="Pfam" id="PF02730">
    <property type="entry name" value="AFOR_N"/>
    <property type="match status" value="1"/>
</dbReference>
<protein>
    <submittedName>
        <fullName evidence="10">Aldehyde ferredoxin oxidoreductase</fullName>
    </submittedName>
</protein>
<dbReference type="PANTHER" id="PTHR30038">
    <property type="entry name" value="ALDEHYDE FERREDOXIN OXIDOREDUCTASE"/>
    <property type="match status" value="1"/>
</dbReference>
<dbReference type="AlphaFoldDB" id="A0A6I6F142"/>
<keyword evidence="3" id="KW-0004">4Fe-4S</keyword>
<dbReference type="PANTHER" id="PTHR30038:SF0">
    <property type="entry name" value="TUNGSTEN-CONTAINING ALDEHYDE FERREDOXIN OXIDOREDUCTASE"/>
    <property type="match status" value="1"/>
</dbReference>
<dbReference type="SMART" id="SM00790">
    <property type="entry name" value="AFOR_N"/>
    <property type="match status" value="1"/>
</dbReference>
<organism evidence="10 11">
    <name type="scientific">Clostridium bovifaecis</name>
    <dbReference type="NCBI Taxonomy" id="2184719"/>
    <lineage>
        <taxon>Bacteria</taxon>
        <taxon>Bacillati</taxon>
        <taxon>Bacillota</taxon>
        <taxon>Clostridia</taxon>
        <taxon>Eubacteriales</taxon>
        <taxon>Clostridiaceae</taxon>
        <taxon>Clostridium</taxon>
    </lineage>
</organism>
<dbReference type="InterPro" id="IPR013983">
    <property type="entry name" value="Ald_Fedxn_OxRdtase_N"/>
</dbReference>
<dbReference type="GO" id="GO:0046872">
    <property type="term" value="F:metal ion binding"/>
    <property type="evidence" value="ECO:0007669"/>
    <property type="project" value="UniProtKB-KW"/>
</dbReference>
<sequence length="619" mass="67901">MSMAHGYWGKILEIDLDSKSTKIVPIKDEDYKKYLSGSGLGAKILYEQYDYKKPALSAENPLIFINGFLTGLPAPAAAKSTVVSKSPLTGIWGESIVGGFWGAQIRKTGFDGFVVKGKAEKPMAIYINDDKVEFLDAKDLWGKDVYETEELLKERTDKKAEVACVGIAGENLVSYAGIMIGGKETRAAGRCGLGTLMGFKNLKAIAVKGTKQPEVYDSKKLRDLVKEFMPNLTKNAEVLHDYGTLGTIQGVESEGDLPIKNWTLGSWEEGATKTSGQMLAQTCQTGHYACYACPVRCGKNAEVRVGAYKGAIGHGPEYETGAAFGALILNDDLDYICAANDLCNRYGLDTIETGNTIAMAIECYENGLLTKEDTDGIELKWGIKDELLEVIEKIAHKEGIGKILAKGSRKAAEEIGGIAKEFAIQTKGLSYAMHDPRAYTTMVAGYATTNRGACHLGTLGYFSEGGAVPRECVGFNKKTEPHGFEGKAEYAIRLQNFMNLFDALGLCKFIMLGHITPEIMKDWVNAVTGWNLSTEEMELIGDRLFNLKRMYNVRLGVSRKDDVLPPRLLMHDRKTGSAGGSIPNYTRILKDYYDYREWTPEGIPTEEKLNKLGILSSAQ</sequence>
<evidence type="ECO:0000259" key="9">
    <source>
        <dbReference type="SMART" id="SM00790"/>
    </source>
</evidence>
<dbReference type="Pfam" id="PF01314">
    <property type="entry name" value="AFOR_C"/>
    <property type="match status" value="1"/>
</dbReference>
<dbReference type="InterPro" id="IPR051919">
    <property type="entry name" value="W-dependent_AOR"/>
</dbReference>
<dbReference type="InterPro" id="IPR001203">
    <property type="entry name" value="OxRdtase_Ald_Fedxn_C"/>
</dbReference>
<dbReference type="GO" id="GO:0016625">
    <property type="term" value="F:oxidoreductase activity, acting on the aldehyde or oxo group of donors, iron-sulfur protein as acceptor"/>
    <property type="evidence" value="ECO:0007669"/>
    <property type="project" value="InterPro"/>
</dbReference>
<keyword evidence="11" id="KW-1185">Reference proteome</keyword>
<evidence type="ECO:0000256" key="7">
    <source>
        <dbReference type="ARBA" id="ARBA00023014"/>
    </source>
</evidence>
<dbReference type="InterPro" id="IPR036503">
    <property type="entry name" value="Ald_Fedxn_OxRdtase_N_sf"/>
</dbReference>
<dbReference type="Gene3D" id="1.10.569.10">
    <property type="entry name" value="Aldehyde Ferredoxin Oxidoreductase Protein, subunit A, domain 2"/>
    <property type="match status" value="1"/>
</dbReference>
<evidence type="ECO:0000256" key="5">
    <source>
        <dbReference type="ARBA" id="ARBA00023002"/>
    </source>
</evidence>
<keyword evidence="7" id="KW-0411">Iron-sulfur</keyword>
<evidence type="ECO:0000256" key="3">
    <source>
        <dbReference type="ARBA" id="ARBA00022485"/>
    </source>
</evidence>
<evidence type="ECO:0000256" key="6">
    <source>
        <dbReference type="ARBA" id="ARBA00023004"/>
    </source>
</evidence>
<evidence type="ECO:0000256" key="8">
    <source>
        <dbReference type="ARBA" id="ARBA00049934"/>
    </source>
</evidence>
<comment type="similarity">
    <text evidence="2">Belongs to the AOR/FOR family.</text>
</comment>
<evidence type="ECO:0000256" key="4">
    <source>
        <dbReference type="ARBA" id="ARBA00022723"/>
    </source>
</evidence>
<dbReference type="InterPro" id="IPR036021">
    <property type="entry name" value="Tungsten_al_ferr_oxy-like_C"/>
</dbReference>
<dbReference type="InterPro" id="IPR013985">
    <property type="entry name" value="Ald_Fedxn_OxRdtase_dom3"/>
</dbReference>
<comment type="cofactor">
    <cofactor evidence="8">
        <name>tungstopterin</name>
        <dbReference type="ChEBI" id="CHEBI:30402"/>
    </cofactor>
</comment>
<feature type="domain" description="Aldehyde ferredoxin oxidoreductase N-terminal" evidence="9">
    <location>
        <begin position="7"/>
        <end position="211"/>
    </location>
</feature>